<dbReference type="EMBL" id="FWFX01000021">
    <property type="protein sequence ID" value="SLN73114.1"/>
    <property type="molecule type" value="Genomic_DNA"/>
</dbReference>
<dbReference type="AlphaFoldDB" id="A0A1X7A8W3"/>
<keyword evidence="2" id="KW-0830">Ubiquinone</keyword>
<dbReference type="PANTHER" id="PTHR43591">
    <property type="entry name" value="METHYLTRANSFERASE"/>
    <property type="match status" value="1"/>
</dbReference>
<gene>
    <name evidence="2" type="ORF">ROA7450_04098</name>
</gene>
<dbReference type="Proteomes" id="UP000193061">
    <property type="component" value="Unassembled WGS sequence"/>
</dbReference>
<dbReference type="GO" id="GO:0032259">
    <property type="term" value="P:methylation"/>
    <property type="evidence" value="ECO:0007669"/>
    <property type="project" value="UniProtKB-KW"/>
</dbReference>
<feature type="domain" description="Methyltransferase type 11" evidence="1">
    <location>
        <begin position="63"/>
        <end position="155"/>
    </location>
</feature>
<dbReference type="Gene3D" id="3.40.50.150">
    <property type="entry name" value="Vaccinia Virus protein VP39"/>
    <property type="match status" value="1"/>
</dbReference>
<dbReference type="PANTHER" id="PTHR43591:SF110">
    <property type="entry name" value="RHODANESE DOMAIN-CONTAINING PROTEIN"/>
    <property type="match status" value="1"/>
</dbReference>
<dbReference type="InterPro" id="IPR029063">
    <property type="entry name" value="SAM-dependent_MTases_sf"/>
</dbReference>
<keyword evidence="2" id="KW-0489">Methyltransferase</keyword>
<evidence type="ECO:0000313" key="3">
    <source>
        <dbReference type="Proteomes" id="UP000193061"/>
    </source>
</evidence>
<dbReference type="Pfam" id="PF08241">
    <property type="entry name" value="Methyltransf_11"/>
    <property type="match status" value="1"/>
</dbReference>
<keyword evidence="3" id="KW-1185">Reference proteome</keyword>
<keyword evidence="2" id="KW-0808">Transferase</keyword>
<dbReference type="SUPFAM" id="SSF53335">
    <property type="entry name" value="S-adenosyl-L-methionine-dependent methyltransferases"/>
    <property type="match status" value="1"/>
</dbReference>
<dbReference type="InterPro" id="IPR013216">
    <property type="entry name" value="Methyltransf_11"/>
</dbReference>
<reference evidence="2 3" key="1">
    <citation type="submission" date="2017-03" db="EMBL/GenBank/DDBJ databases">
        <authorList>
            <person name="Afonso C.L."/>
            <person name="Miller P.J."/>
            <person name="Scott M.A."/>
            <person name="Spackman E."/>
            <person name="Goraichik I."/>
            <person name="Dimitrov K.M."/>
            <person name="Suarez D.L."/>
            <person name="Swayne D.E."/>
        </authorList>
    </citation>
    <scope>NUCLEOTIDE SEQUENCE [LARGE SCALE GENOMIC DNA]</scope>
    <source>
        <strain evidence="2 3">CECT 7450</strain>
    </source>
</reference>
<protein>
    <submittedName>
        <fullName evidence="2">Ubiquinone/menaquinone biosynthesis methyltransferase</fullName>
    </submittedName>
</protein>
<accession>A0A1X7A8W3</accession>
<dbReference type="GO" id="GO:0008757">
    <property type="term" value="F:S-adenosylmethionine-dependent methyltransferase activity"/>
    <property type="evidence" value="ECO:0007669"/>
    <property type="project" value="InterPro"/>
</dbReference>
<evidence type="ECO:0000313" key="2">
    <source>
        <dbReference type="EMBL" id="SLN73114.1"/>
    </source>
</evidence>
<proteinExistence type="predicted"/>
<dbReference type="RefSeq" id="WP_085807744.1">
    <property type="nucleotide sequence ID" value="NZ_FWFX01000021.1"/>
</dbReference>
<organism evidence="2 3">
    <name type="scientific">Roseovarius albus</name>
    <dbReference type="NCBI Taxonomy" id="1247867"/>
    <lineage>
        <taxon>Bacteria</taxon>
        <taxon>Pseudomonadati</taxon>
        <taxon>Pseudomonadota</taxon>
        <taxon>Alphaproteobacteria</taxon>
        <taxon>Rhodobacterales</taxon>
        <taxon>Roseobacteraceae</taxon>
        <taxon>Roseovarius</taxon>
    </lineage>
</organism>
<dbReference type="OrthoDB" id="9807911at2"/>
<name>A0A1X7A8W3_9RHOB</name>
<sequence>MVEDNENLSSVYGAENSDATRSAYEGWAEGYDAENLGNGYRVPGIGTAMIARHVTRGTGPIYDAACGTGIIGGMLDLLGYESIFGSDLSPAMLNFAGSPKPYTRVYEHDLGEPLPEEDNKFAAVTCFGSLGPGHAPPKCMDEFVRITKPGGHVIFNTRAETYSEQELKQKVDDLMNTGAWTLVDQSPIFRSYYFIEPDVTSQVYVFQVA</sequence>
<dbReference type="CDD" id="cd02440">
    <property type="entry name" value="AdoMet_MTases"/>
    <property type="match status" value="1"/>
</dbReference>
<evidence type="ECO:0000259" key="1">
    <source>
        <dbReference type="Pfam" id="PF08241"/>
    </source>
</evidence>